<evidence type="ECO:0000313" key="2">
    <source>
        <dbReference type="EMBL" id="KCZ81265.1"/>
    </source>
</evidence>
<evidence type="ECO:0000313" key="3">
    <source>
        <dbReference type="Proteomes" id="UP000030655"/>
    </source>
</evidence>
<protein>
    <submittedName>
        <fullName evidence="2">Uncharacterized protein</fullName>
    </submittedName>
</protein>
<keyword evidence="1" id="KW-0812">Transmembrane</keyword>
<feature type="transmembrane region" description="Helical" evidence="1">
    <location>
        <begin position="42"/>
        <end position="65"/>
    </location>
</feature>
<keyword evidence="1" id="KW-1133">Transmembrane helix</keyword>
<sequence>MIYQNICLMILENLLKFFILLYSEKRKLIIFLNNLLMLESKFFKEVNTISFINILLRSFCYINFIRYLSYFFKAFNIDKILITKVKLYILAQVRTSKLIFFNFIKIKKKYRKKQIKI</sequence>
<name>A0A059F243_9MICR</name>
<reference evidence="2 3" key="2">
    <citation type="submission" date="2014-03" db="EMBL/GenBank/DDBJ databases">
        <title>The Genome Sequence of Anncaliia algerae insect isolate PRA339.</title>
        <authorList>
            <consortium name="The Broad Institute Genome Sequencing Platform"/>
            <consortium name="The Broad Institute Genome Sequencing Center for Infectious Disease"/>
            <person name="Cuomo C."/>
            <person name="Becnel J."/>
            <person name="Sanscrainte N."/>
            <person name="Walker B."/>
            <person name="Young S.K."/>
            <person name="Zeng Q."/>
            <person name="Gargeya S."/>
            <person name="Fitzgerald M."/>
            <person name="Haas B."/>
            <person name="Abouelleil A."/>
            <person name="Alvarado L."/>
            <person name="Arachchi H.M."/>
            <person name="Berlin A.M."/>
            <person name="Chapman S.B."/>
            <person name="Dewar J."/>
            <person name="Goldberg J."/>
            <person name="Griggs A."/>
            <person name="Gujja S."/>
            <person name="Hansen M."/>
            <person name="Howarth C."/>
            <person name="Imamovic A."/>
            <person name="Larimer J."/>
            <person name="McCowan C."/>
            <person name="Murphy C."/>
            <person name="Neiman D."/>
            <person name="Pearson M."/>
            <person name="Priest M."/>
            <person name="Roberts A."/>
            <person name="Saif S."/>
            <person name="Shea T."/>
            <person name="Sisk P."/>
            <person name="Sykes S."/>
            <person name="Wortman J."/>
            <person name="Nusbaum C."/>
            <person name="Birren B."/>
        </authorList>
    </citation>
    <scope>NUCLEOTIDE SEQUENCE [LARGE SCALE GENOMIC DNA]</scope>
    <source>
        <strain evidence="2 3">PRA339</strain>
    </source>
</reference>
<evidence type="ECO:0000256" key="1">
    <source>
        <dbReference type="SAM" id="Phobius"/>
    </source>
</evidence>
<proteinExistence type="predicted"/>
<dbReference type="AlphaFoldDB" id="A0A059F243"/>
<keyword evidence="1" id="KW-0472">Membrane</keyword>
<feature type="transmembrane region" description="Helical" evidence="1">
    <location>
        <begin position="85"/>
        <end position="104"/>
    </location>
</feature>
<dbReference type="VEuPathDB" id="MicrosporidiaDB:H312_01343"/>
<dbReference type="HOGENOM" id="CLU_2084288_0_0_1"/>
<dbReference type="EMBL" id="KK365146">
    <property type="protein sequence ID" value="KCZ81265.1"/>
    <property type="molecule type" value="Genomic_DNA"/>
</dbReference>
<keyword evidence="3" id="KW-1185">Reference proteome</keyword>
<accession>A0A059F243</accession>
<reference evidence="3" key="1">
    <citation type="submission" date="2013-02" db="EMBL/GenBank/DDBJ databases">
        <authorList>
            <consortium name="The Broad Institute Genome Sequencing Platform"/>
            <person name="Cuomo C."/>
            <person name="Becnel J."/>
            <person name="Sanscrainte N."/>
            <person name="Walker B."/>
            <person name="Young S.K."/>
            <person name="Zeng Q."/>
            <person name="Gargeya S."/>
            <person name="Fitzgerald M."/>
            <person name="Haas B."/>
            <person name="Abouelleil A."/>
            <person name="Alvarado L."/>
            <person name="Arachchi H.M."/>
            <person name="Berlin A.M."/>
            <person name="Chapman S.B."/>
            <person name="Dewar J."/>
            <person name="Goldberg J."/>
            <person name="Griggs A."/>
            <person name="Gujja S."/>
            <person name="Hansen M."/>
            <person name="Howarth C."/>
            <person name="Imamovic A."/>
            <person name="Larimer J."/>
            <person name="McCowan C."/>
            <person name="Murphy C."/>
            <person name="Neiman D."/>
            <person name="Pearson M."/>
            <person name="Priest M."/>
            <person name="Roberts A."/>
            <person name="Saif S."/>
            <person name="Shea T."/>
            <person name="Sisk P."/>
            <person name="Sykes S."/>
            <person name="Wortman J."/>
            <person name="Nusbaum C."/>
            <person name="Birren B."/>
        </authorList>
    </citation>
    <scope>NUCLEOTIDE SEQUENCE [LARGE SCALE GENOMIC DNA]</scope>
    <source>
        <strain evidence="3">PRA339</strain>
    </source>
</reference>
<gene>
    <name evidence="2" type="ORF">H312_01343</name>
</gene>
<dbReference type="Proteomes" id="UP000030655">
    <property type="component" value="Unassembled WGS sequence"/>
</dbReference>
<organism evidence="2 3">
    <name type="scientific">Anncaliia algerae PRA339</name>
    <dbReference type="NCBI Taxonomy" id="1288291"/>
    <lineage>
        <taxon>Eukaryota</taxon>
        <taxon>Fungi</taxon>
        <taxon>Fungi incertae sedis</taxon>
        <taxon>Microsporidia</taxon>
        <taxon>Tubulinosematoidea</taxon>
        <taxon>Tubulinosematidae</taxon>
        <taxon>Anncaliia</taxon>
    </lineage>
</organism>